<keyword evidence="7" id="KW-1133">Transmembrane helix</keyword>
<dbReference type="GO" id="GO:0004222">
    <property type="term" value="F:metalloendopeptidase activity"/>
    <property type="evidence" value="ECO:0007669"/>
    <property type="project" value="InterPro"/>
</dbReference>
<reference evidence="9 10" key="1">
    <citation type="submission" date="2014-07" db="EMBL/GenBank/DDBJ databases">
        <title>Draft genome sequence of Thalassospira xianhensis P-4 (MCCC 1A02616).</title>
        <authorList>
            <person name="Lai Q."/>
            <person name="Shao Z."/>
        </authorList>
    </citation>
    <scope>NUCLEOTIDE SEQUENCE [LARGE SCALE GENOMIC DNA]</scope>
    <source>
        <strain evidence="9 10">MCCC 1A02616</strain>
    </source>
</reference>
<keyword evidence="3" id="KW-0479">Metal-binding</keyword>
<dbReference type="EMBL" id="JPWA01000070">
    <property type="protein sequence ID" value="RCK03482.1"/>
    <property type="molecule type" value="Genomic_DNA"/>
</dbReference>
<keyword evidence="4" id="KW-0378">Hydrolase</keyword>
<keyword evidence="7" id="KW-0472">Membrane</keyword>
<dbReference type="InterPro" id="IPR011990">
    <property type="entry name" value="TPR-like_helical_dom_sf"/>
</dbReference>
<accession>A0A367U8W7</accession>
<evidence type="ECO:0000256" key="1">
    <source>
        <dbReference type="ARBA" id="ARBA00001947"/>
    </source>
</evidence>
<dbReference type="InterPro" id="IPR051156">
    <property type="entry name" value="Mito/Outer_Membr_Metalloprot"/>
</dbReference>
<evidence type="ECO:0000313" key="10">
    <source>
        <dbReference type="Proteomes" id="UP000252419"/>
    </source>
</evidence>
<comment type="cofactor">
    <cofactor evidence="1">
        <name>Zn(2+)</name>
        <dbReference type="ChEBI" id="CHEBI:29105"/>
    </cofactor>
</comment>
<evidence type="ECO:0000256" key="5">
    <source>
        <dbReference type="ARBA" id="ARBA00022833"/>
    </source>
</evidence>
<dbReference type="InterPro" id="IPR001915">
    <property type="entry name" value="Peptidase_M48"/>
</dbReference>
<dbReference type="Pfam" id="PF01435">
    <property type="entry name" value="Peptidase_M48"/>
    <property type="match status" value="1"/>
</dbReference>
<evidence type="ECO:0000256" key="3">
    <source>
        <dbReference type="ARBA" id="ARBA00022723"/>
    </source>
</evidence>
<evidence type="ECO:0000313" key="9">
    <source>
        <dbReference type="EMBL" id="RCK03482.1"/>
    </source>
</evidence>
<evidence type="ECO:0000256" key="6">
    <source>
        <dbReference type="ARBA" id="ARBA00023049"/>
    </source>
</evidence>
<sequence length="520" mass="56861">MRTARGSSATTPPRKPLTAPIWPRFSVLSLLQAARPAVIAIAVMIRHDGLRVGNLSALVGSTSDERKHGTHILLRRIITLTAIFLVALPSTVFAQGRSFIRDTEIEETLHLYATPIFKAAGLDPRGVAIYIVSDPSLNAFVAGGQKLFINTGLLLKAQTPEQVMGVMAHETGHISGGHLSRIHDQLRNASAISILSTIVGVAAGVAAGRADVGTAAVLGGQNVAERNFLAYSRTQESSADQAGVNFLTDAGISSRGLMEFMETLEGQELLSTARQDPYLRSHPLTTERVEFLENYTANSPLRDAKVDPVLYERHDRMRAKLYAFTNHIQHTLRTYPETDTSISGRYARAIAYYRDSQIDPAMKLIDGLIAEEPENPYFEELKGQVLLEFGKAQEATDPLRKAVELSNGAPLIRLLLAHALIESGDNSVLPEAKENLLGVLSVERSNASAWRFRAIIENRLGNEGEASLSQAEYSLLTGDREAAKYHAVQADRKLEKGTATWQRAQDIIRATDPEGKDNRN</sequence>
<dbReference type="Gene3D" id="3.30.2010.10">
    <property type="entry name" value="Metalloproteases ('zincins'), catalytic domain"/>
    <property type="match status" value="1"/>
</dbReference>
<keyword evidence="6" id="KW-0482">Metalloprotease</keyword>
<evidence type="ECO:0000256" key="7">
    <source>
        <dbReference type="SAM" id="Phobius"/>
    </source>
</evidence>
<dbReference type="GO" id="GO:0016020">
    <property type="term" value="C:membrane"/>
    <property type="evidence" value="ECO:0007669"/>
    <property type="project" value="TreeGrafter"/>
</dbReference>
<evidence type="ECO:0000256" key="2">
    <source>
        <dbReference type="ARBA" id="ARBA00022670"/>
    </source>
</evidence>
<name>A0A367U8W7_9PROT</name>
<dbReference type="GO" id="GO:0051603">
    <property type="term" value="P:proteolysis involved in protein catabolic process"/>
    <property type="evidence" value="ECO:0007669"/>
    <property type="project" value="TreeGrafter"/>
</dbReference>
<evidence type="ECO:0000259" key="8">
    <source>
        <dbReference type="Pfam" id="PF01435"/>
    </source>
</evidence>
<keyword evidence="5" id="KW-0862">Zinc</keyword>
<dbReference type="Proteomes" id="UP000252419">
    <property type="component" value="Unassembled WGS sequence"/>
</dbReference>
<dbReference type="GO" id="GO:0046872">
    <property type="term" value="F:metal ion binding"/>
    <property type="evidence" value="ECO:0007669"/>
    <property type="project" value="UniProtKB-KW"/>
</dbReference>
<gene>
    <name evidence="9" type="ORF">TH5_25270</name>
</gene>
<dbReference type="SUPFAM" id="SSF48452">
    <property type="entry name" value="TPR-like"/>
    <property type="match status" value="1"/>
</dbReference>
<dbReference type="PANTHER" id="PTHR22726">
    <property type="entry name" value="METALLOENDOPEPTIDASE OMA1"/>
    <property type="match status" value="1"/>
</dbReference>
<evidence type="ECO:0000256" key="4">
    <source>
        <dbReference type="ARBA" id="ARBA00022801"/>
    </source>
</evidence>
<dbReference type="AlphaFoldDB" id="A0A367U8W7"/>
<feature type="domain" description="Peptidase M48" evidence="8">
    <location>
        <begin position="108"/>
        <end position="295"/>
    </location>
</feature>
<proteinExistence type="predicted"/>
<keyword evidence="7" id="KW-0812">Transmembrane</keyword>
<dbReference type="PANTHER" id="PTHR22726:SF1">
    <property type="entry name" value="METALLOENDOPEPTIDASE OMA1, MITOCHONDRIAL"/>
    <property type="match status" value="1"/>
</dbReference>
<keyword evidence="2" id="KW-0645">Protease</keyword>
<keyword evidence="10" id="KW-1185">Reference proteome</keyword>
<dbReference type="CDD" id="cd07324">
    <property type="entry name" value="M48C_Oma1-like"/>
    <property type="match status" value="1"/>
</dbReference>
<organism evidence="9 10">
    <name type="scientific">Thalassospira xianhensis MCCC 1A02616</name>
    <dbReference type="NCBI Taxonomy" id="1177929"/>
    <lineage>
        <taxon>Bacteria</taxon>
        <taxon>Pseudomonadati</taxon>
        <taxon>Pseudomonadota</taxon>
        <taxon>Alphaproteobacteria</taxon>
        <taxon>Rhodospirillales</taxon>
        <taxon>Thalassospiraceae</taxon>
        <taxon>Thalassospira</taxon>
    </lineage>
</organism>
<protein>
    <submittedName>
        <fullName evidence="9">Peptidase</fullName>
    </submittedName>
</protein>
<dbReference type="Gene3D" id="1.25.40.10">
    <property type="entry name" value="Tetratricopeptide repeat domain"/>
    <property type="match status" value="1"/>
</dbReference>
<feature type="transmembrane region" description="Helical" evidence="7">
    <location>
        <begin position="73"/>
        <end position="94"/>
    </location>
</feature>
<comment type="caution">
    <text evidence="9">The sequence shown here is derived from an EMBL/GenBank/DDBJ whole genome shotgun (WGS) entry which is preliminary data.</text>
</comment>